<evidence type="ECO:0000313" key="2">
    <source>
        <dbReference type="EMBL" id="PAV78207.1"/>
    </source>
</evidence>
<organism evidence="2 3">
    <name type="scientific">Diploscapter pachys</name>
    <dbReference type="NCBI Taxonomy" id="2018661"/>
    <lineage>
        <taxon>Eukaryota</taxon>
        <taxon>Metazoa</taxon>
        <taxon>Ecdysozoa</taxon>
        <taxon>Nematoda</taxon>
        <taxon>Chromadorea</taxon>
        <taxon>Rhabditida</taxon>
        <taxon>Rhabditina</taxon>
        <taxon>Rhabditomorpha</taxon>
        <taxon>Rhabditoidea</taxon>
        <taxon>Rhabditidae</taxon>
        <taxon>Diploscapter</taxon>
    </lineage>
</organism>
<evidence type="ECO:0000313" key="3">
    <source>
        <dbReference type="Proteomes" id="UP000218231"/>
    </source>
</evidence>
<gene>
    <name evidence="2" type="ORF">WR25_01752</name>
</gene>
<keyword evidence="1" id="KW-0732">Signal</keyword>
<feature type="signal peptide" evidence="1">
    <location>
        <begin position="1"/>
        <end position="20"/>
    </location>
</feature>
<dbReference type="EMBL" id="LIAE01007604">
    <property type="protein sequence ID" value="PAV78207.1"/>
    <property type="molecule type" value="Genomic_DNA"/>
</dbReference>
<dbReference type="AlphaFoldDB" id="A0A2A2KWF7"/>
<keyword evidence="3" id="KW-1185">Reference proteome</keyword>
<dbReference type="Proteomes" id="UP000218231">
    <property type="component" value="Unassembled WGS sequence"/>
</dbReference>
<proteinExistence type="predicted"/>
<accession>A0A2A2KWF7</accession>
<sequence length="272" mass="30852">MQLMIYLLLFLSSIINSALSVIVAHFEPSAITDTSLVIRMVNAHNVSSFDMSVQIFDLDRLFEYRRTELKGSTKDQLFSFDGLTPNTWFAFRIHYHLHYEEPSSYSAAHSVDRTKQELVIKTKNSTRDDPSRIDSTVAIIDDLFVSRDNIYIGVSTAFKDSKKVMTVVVTELKCSKGDLKPMSQQITHHASFHFDLNLLGDTDKTCSKVCVFPYVRVSIHNRTSETFRAKEWCGGLDEAKKLVVTASTLPISSLQNIPLLIISLFVSRNFIQ</sequence>
<reference evidence="2 3" key="1">
    <citation type="journal article" date="2017" name="Curr. Biol.">
        <title>Genome architecture and evolution of a unichromosomal asexual nematode.</title>
        <authorList>
            <person name="Fradin H."/>
            <person name="Zegar C."/>
            <person name="Gutwein M."/>
            <person name="Lucas J."/>
            <person name="Kovtun M."/>
            <person name="Corcoran D."/>
            <person name="Baugh L.R."/>
            <person name="Kiontke K."/>
            <person name="Gunsalus K."/>
            <person name="Fitch D.H."/>
            <person name="Piano F."/>
        </authorList>
    </citation>
    <scope>NUCLEOTIDE SEQUENCE [LARGE SCALE GENOMIC DNA]</scope>
    <source>
        <strain evidence="2">PF1309</strain>
    </source>
</reference>
<protein>
    <recommendedName>
        <fullName evidence="4">Fibronectin type-III domain-containing protein</fullName>
    </recommendedName>
</protein>
<feature type="chain" id="PRO_5012449123" description="Fibronectin type-III domain-containing protein" evidence="1">
    <location>
        <begin position="21"/>
        <end position="272"/>
    </location>
</feature>
<evidence type="ECO:0000256" key="1">
    <source>
        <dbReference type="SAM" id="SignalP"/>
    </source>
</evidence>
<name>A0A2A2KWF7_9BILA</name>
<comment type="caution">
    <text evidence="2">The sequence shown here is derived from an EMBL/GenBank/DDBJ whole genome shotgun (WGS) entry which is preliminary data.</text>
</comment>
<evidence type="ECO:0008006" key="4">
    <source>
        <dbReference type="Google" id="ProtNLM"/>
    </source>
</evidence>
<dbReference type="OrthoDB" id="5832220at2759"/>